<dbReference type="PANTHER" id="PTHR12821">
    <property type="entry name" value="BYSTIN"/>
    <property type="match status" value="1"/>
</dbReference>
<keyword evidence="4" id="KW-0539">Nucleus</keyword>
<dbReference type="STRING" id="1157962.A0A250WZN3"/>
<dbReference type="InterPro" id="IPR007955">
    <property type="entry name" value="Bystin"/>
</dbReference>
<evidence type="ECO:0000256" key="2">
    <source>
        <dbReference type="ARBA" id="ARBA00007114"/>
    </source>
</evidence>
<name>A0A250WZN3_9CHLO</name>
<dbReference type="PANTHER" id="PTHR12821:SF0">
    <property type="entry name" value="BYSTIN"/>
    <property type="match status" value="1"/>
</dbReference>
<dbReference type="GO" id="GO:0006364">
    <property type="term" value="P:rRNA processing"/>
    <property type="evidence" value="ECO:0007669"/>
    <property type="project" value="TreeGrafter"/>
</dbReference>
<dbReference type="Gene3D" id="1.25.40.480">
    <property type="match status" value="1"/>
</dbReference>
<evidence type="ECO:0000313" key="8">
    <source>
        <dbReference type="Proteomes" id="UP000232323"/>
    </source>
</evidence>
<evidence type="ECO:0000256" key="4">
    <source>
        <dbReference type="ARBA" id="ARBA00023242"/>
    </source>
</evidence>
<evidence type="ECO:0000256" key="3">
    <source>
        <dbReference type="ARBA" id="ARBA00022517"/>
    </source>
</evidence>
<protein>
    <recommendedName>
        <fullName evidence="5">Bystin</fullName>
    </recommendedName>
</protein>
<dbReference type="EMBL" id="BEGY01000016">
    <property type="protein sequence ID" value="GAX76291.1"/>
    <property type="molecule type" value="Genomic_DNA"/>
</dbReference>
<organism evidence="7 8">
    <name type="scientific">Chlamydomonas eustigma</name>
    <dbReference type="NCBI Taxonomy" id="1157962"/>
    <lineage>
        <taxon>Eukaryota</taxon>
        <taxon>Viridiplantae</taxon>
        <taxon>Chlorophyta</taxon>
        <taxon>core chlorophytes</taxon>
        <taxon>Chlorophyceae</taxon>
        <taxon>CS clade</taxon>
        <taxon>Chlamydomonadales</taxon>
        <taxon>Chlamydomonadaceae</taxon>
        <taxon>Chlamydomonas</taxon>
    </lineage>
</organism>
<evidence type="ECO:0000256" key="5">
    <source>
        <dbReference type="ARBA" id="ARBA00074032"/>
    </source>
</evidence>
<feature type="compositionally biased region" description="Acidic residues" evidence="6">
    <location>
        <begin position="99"/>
        <end position="110"/>
    </location>
</feature>
<dbReference type="OrthoDB" id="2192561at2759"/>
<feature type="region of interest" description="Disordered" evidence="6">
    <location>
        <begin position="1"/>
        <end position="125"/>
    </location>
</feature>
<sequence>MAPKKRERRPYHRHALEEQINDPAAQGVRTIPRQEKKRKRSGQEEENEALSAKLSGRILKAARDQQEEIDAEEQEKDGPERVQMSAGVLAAALQRVQDSDDEEDDEDEDLGAGYDGDSLYGGAEEEVDPNDEAALEAFMAHRGGPALLGDGAATMAGGNRQLSLGDLIVSKLREKQREAGVAVLPEEGEDEEDVPEGLDEKVIQVYRGVGKLLSRYSAGKIPKAFKIIPNLKNWEEILYLTDPEGWSPQAMLEATKLFVSNLNARLAQRFLALVLLPRLRQDIKKEHKLHLSLFMAMKKAAYKPGAFFKGLLLPLCQSCTCTLREAFIFSSILRRISIPVLHSSAALLRMTQLEYCGTTSFFIRTLLDKKYTLPYRVMDALVDHFVRFADDERQMPVVWHQCLLCFIQRYKDEVRPEDKEAIRKLCHAQRHYQVTPEVIRELDHGRGRGNEVIVGAASVASRSGFSVIQPQLGKNVAEQIKGMPPVPMMEDE</sequence>
<feature type="compositionally biased region" description="Basic residues" evidence="6">
    <location>
        <begin position="1"/>
        <end position="13"/>
    </location>
</feature>
<keyword evidence="3" id="KW-0690">Ribosome biogenesis</keyword>
<dbReference type="FunFam" id="1.25.40.480:FF:000001">
    <property type="entry name" value="Bystin (51.6 kD)-like"/>
    <property type="match status" value="1"/>
</dbReference>
<comment type="subcellular location">
    <subcellularLocation>
        <location evidence="1">Nucleus</location>
        <location evidence="1">Nucleolus</location>
    </subcellularLocation>
</comment>
<reference evidence="7 8" key="1">
    <citation type="submission" date="2017-08" db="EMBL/GenBank/DDBJ databases">
        <title>Acidophilic green algal genome provides insights into adaptation to an acidic environment.</title>
        <authorList>
            <person name="Hirooka S."/>
            <person name="Hirose Y."/>
            <person name="Kanesaki Y."/>
            <person name="Higuchi S."/>
            <person name="Fujiwara T."/>
            <person name="Onuma R."/>
            <person name="Era A."/>
            <person name="Ohbayashi R."/>
            <person name="Uzuka A."/>
            <person name="Nozaki H."/>
            <person name="Yoshikawa H."/>
            <person name="Miyagishima S.Y."/>
        </authorList>
    </citation>
    <scope>NUCLEOTIDE SEQUENCE [LARGE SCALE GENOMIC DNA]</scope>
    <source>
        <strain evidence="7 8">NIES-2499</strain>
    </source>
</reference>
<evidence type="ECO:0000256" key="6">
    <source>
        <dbReference type="SAM" id="MobiDB-lite"/>
    </source>
</evidence>
<dbReference type="Proteomes" id="UP000232323">
    <property type="component" value="Unassembled WGS sequence"/>
</dbReference>
<dbReference type="GO" id="GO:0030515">
    <property type="term" value="F:snoRNA binding"/>
    <property type="evidence" value="ECO:0007669"/>
    <property type="project" value="TreeGrafter"/>
</dbReference>
<gene>
    <name evidence="7" type="ORF">CEUSTIGMA_g3736.t1</name>
</gene>
<proteinExistence type="inferred from homology"/>
<accession>A0A250WZN3</accession>
<dbReference type="AlphaFoldDB" id="A0A250WZN3"/>
<dbReference type="GO" id="GO:0030688">
    <property type="term" value="C:preribosome, small subunit precursor"/>
    <property type="evidence" value="ECO:0007669"/>
    <property type="project" value="TreeGrafter"/>
</dbReference>
<comment type="similarity">
    <text evidence="2">Belongs to the bystin family.</text>
</comment>
<keyword evidence="8" id="KW-1185">Reference proteome</keyword>
<dbReference type="GO" id="GO:0005737">
    <property type="term" value="C:cytoplasm"/>
    <property type="evidence" value="ECO:0007669"/>
    <property type="project" value="TreeGrafter"/>
</dbReference>
<dbReference type="Pfam" id="PF05291">
    <property type="entry name" value="Bystin"/>
    <property type="match status" value="1"/>
</dbReference>
<evidence type="ECO:0000313" key="7">
    <source>
        <dbReference type="EMBL" id="GAX76291.1"/>
    </source>
</evidence>
<dbReference type="GO" id="GO:0005730">
    <property type="term" value="C:nucleolus"/>
    <property type="evidence" value="ECO:0007669"/>
    <property type="project" value="UniProtKB-SubCell"/>
</dbReference>
<evidence type="ECO:0000256" key="1">
    <source>
        <dbReference type="ARBA" id="ARBA00004604"/>
    </source>
</evidence>
<comment type="caution">
    <text evidence="7">The sequence shown here is derived from an EMBL/GenBank/DDBJ whole genome shotgun (WGS) entry which is preliminary data.</text>
</comment>